<dbReference type="Gene3D" id="3.30.390.10">
    <property type="entry name" value="Enolase-like, N-terminal domain"/>
    <property type="match status" value="1"/>
</dbReference>
<dbReference type="eggNOG" id="COG4948">
    <property type="taxonomic scope" value="Bacteria"/>
</dbReference>
<evidence type="ECO:0000256" key="1">
    <source>
        <dbReference type="ARBA" id="ARBA00008031"/>
    </source>
</evidence>
<dbReference type="InterPro" id="IPR013341">
    <property type="entry name" value="Mandelate_racemase_N_dom"/>
</dbReference>
<dbReference type="Pfam" id="PF02746">
    <property type="entry name" value="MR_MLE_N"/>
    <property type="match status" value="1"/>
</dbReference>
<organism evidence="5 6">
    <name type="scientific">Deinococcus radiodurans (strain ATCC 13939 / DSM 20539 / JCM 16871 / CCUG 27074 / LMG 4051 / NBRC 15346 / NCIMB 9279 / VKM B-1422 / R1)</name>
    <dbReference type="NCBI Taxonomy" id="243230"/>
    <lineage>
        <taxon>Bacteria</taxon>
        <taxon>Thermotogati</taxon>
        <taxon>Deinococcota</taxon>
        <taxon>Deinococci</taxon>
        <taxon>Deinococcales</taxon>
        <taxon>Deinococcaceae</taxon>
        <taxon>Deinococcus</taxon>
    </lineage>
</organism>
<dbReference type="InterPro" id="IPR029065">
    <property type="entry name" value="Enolase_C-like"/>
</dbReference>
<name>Q9RT94_DEIRA</name>
<evidence type="ECO:0000313" key="6">
    <source>
        <dbReference type="Proteomes" id="UP000002524"/>
    </source>
</evidence>
<sequence>MGYSAVSQPSPASFLLGPTLPPAPSIAFRLWRPYSMTARITSVEALPYRLPLTSKLAWGAHSALSAAEHVLVRVTLSDGSVGVAEATPRPTIYGETPGSVTAILQHLEPALLGLDIADEAALNRVRGSVAGNHTARGALDMALWEARAASRGQSLFDTLLGPHERVRVSFILGIAPPAEMLAEAERVVAAGVRCLKVKVGRHAAQDLQVIAELRRRYGDDVQLYADSNDAVTLEQAPDVLAAMREAGLMYVEEPLPARDLRARAALHAAGVLPIVADDSCFTPADLERELDFDTFDVLNVKTARNGFTDGLQMLRRAAEHGKRGMVGSQASTGLGTLHAALLSTQAEVTEPCELSFVLKLGDDLLNRPIEFQDGWLNVPELREHRLDEDKLARYRI</sequence>
<dbReference type="KEGG" id="dra:DR_1871"/>
<dbReference type="Pfam" id="PF13378">
    <property type="entry name" value="MR_MLE_C"/>
    <property type="match status" value="1"/>
</dbReference>
<feature type="domain" description="Mandelate racemase/muconate lactonizing enzyme C-terminal" evidence="4">
    <location>
        <begin position="177"/>
        <end position="273"/>
    </location>
</feature>
<dbReference type="SFLD" id="SFLDG00180">
    <property type="entry name" value="muconate_cycloisomerase"/>
    <property type="match status" value="1"/>
</dbReference>
<dbReference type="CDD" id="cd03315">
    <property type="entry name" value="MLE_like"/>
    <property type="match status" value="1"/>
</dbReference>
<dbReference type="InterPro" id="IPR029017">
    <property type="entry name" value="Enolase-like_N"/>
</dbReference>
<dbReference type="SFLD" id="SFLDF00009">
    <property type="entry name" value="o-succinylbenzoate_synthase"/>
    <property type="match status" value="1"/>
</dbReference>
<dbReference type="AlphaFoldDB" id="Q9RT94"/>
<dbReference type="FunCoup" id="Q9RT94">
    <property type="interactions" value="131"/>
</dbReference>
<dbReference type="PANTHER" id="PTHR48073">
    <property type="entry name" value="O-SUCCINYLBENZOATE SYNTHASE-RELATED"/>
    <property type="match status" value="1"/>
</dbReference>
<evidence type="ECO:0000256" key="3">
    <source>
        <dbReference type="ARBA" id="ARBA00023235"/>
    </source>
</evidence>
<dbReference type="PROSITE" id="PS00909">
    <property type="entry name" value="MR_MLE_2"/>
    <property type="match status" value="1"/>
</dbReference>
<comment type="similarity">
    <text evidence="1">Belongs to the mandelate racemase/muconate lactonizing enzyme family.</text>
</comment>
<dbReference type="OrthoDB" id="9775391at2"/>
<dbReference type="PANTHER" id="PTHR48073:SF2">
    <property type="entry name" value="O-SUCCINYLBENZOATE SYNTHASE"/>
    <property type="match status" value="1"/>
</dbReference>
<dbReference type="HOGENOM" id="CLU_030273_4_5_0"/>
<dbReference type="InterPro" id="IPR036849">
    <property type="entry name" value="Enolase-like_C_sf"/>
</dbReference>
<dbReference type="InterPro" id="IPR018110">
    <property type="entry name" value="Mandel_Rmase/mucon_lact_enz_CS"/>
</dbReference>
<dbReference type="Gene3D" id="3.20.20.120">
    <property type="entry name" value="Enolase-like C-terminal domain"/>
    <property type="match status" value="1"/>
</dbReference>
<dbReference type="GO" id="GO:0016854">
    <property type="term" value="F:racemase and epimerase activity"/>
    <property type="evidence" value="ECO:0000318"/>
    <property type="project" value="GO_Central"/>
</dbReference>
<keyword evidence="6" id="KW-1185">Reference proteome</keyword>
<dbReference type="PIR" id="A75345">
    <property type="entry name" value="A75345"/>
</dbReference>
<dbReference type="SUPFAM" id="SSF54826">
    <property type="entry name" value="Enolase N-terminal domain-like"/>
    <property type="match status" value="1"/>
</dbReference>
<dbReference type="STRING" id="243230.DR_1871"/>
<dbReference type="SMART" id="SM00922">
    <property type="entry name" value="MR_MLE"/>
    <property type="match status" value="1"/>
</dbReference>
<dbReference type="GO" id="GO:0009063">
    <property type="term" value="P:amino acid catabolic process"/>
    <property type="evidence" value="ECO:0007669"/>
    <property type="project" value="InterPro"/>
</dbReference>
<dbReference type="InterPro" id="IPR013342">
    <property type="entry name" value="Mandelate_racemase_C"/>
</dbReference>
<dbReference type="PaxDb" id="243230-DR_1871"/>
<evidence type="ECO:0000313" key="5">
    <source>
        <dbReference type="EMBL" id="AAF11422.1"/>
    </source>
</evidence>
<reference evidence="5 6" key="1">
    <citation type="journal article" date="1999" name="Science">
        <title>Genome sequence of the radioresistant bacterium Deinococcus radiodurans R1.</title>
        <authorList>
            <person name="White O."/>
            <person name="Eisen J.A."/>
            <person name="Heidelberg J.F."/>
            <person name="Hickey E.K."/>
            <person name="Peterson J.D."/>
            <person name="Dodson R.J."/>
            <person name="Haft D.H."/>
            <person name="Gwinn M.L."/>
            <person name="Nelson W.C."/>
            <person name="Richardson D.L."/>
            <person name="Moffat K.S."/>
            <person name="Qin H."/>
            <person name="Jiang L."/>
            <person name="Pamphile W."/>
            <person name="Crosby M."/>
            <person name="Shen M."/>
            <person name="Vamathevan J.J."/>
            <person name="Lam P."/>
            <person name="McDonald L."/>
            <person name="Utterback T."/>
            <person name="Zalewski C."/>
            <person name="Makarova K.S."/>
            <person name="Aravind L."/>
            <person name="Daly M.J."/>
            <person name="Minton K.W."/>
            <person name="Fleischmann R.D."/>
            <person name="Ketchum K.A."/>
            <person name="Nelson K.E."/>
            <person name="Salzberg S."/>
            <person name="Smith H.O."/>
            <person name="Venter J.C."/>
            <person name="Fraser C.M."/>
        </authorList>
    </citation>
    <scope>NUCLEOTIDE SEQUENCE [LARGE SCALE GENOMIC DNA]</scope>
    <source>
        <strain evidence="6">ATCC 13939 / DSM 20539 / JCM 16871 / LMG 4051 / NBRC 15346 / NCIMB 9279 / R1 / VKM B-1422</strain>
    </source>
</reference>
<dbReference type="EMBL" id="AE000513">
    <property type="protein sequence ID" value="AAF11422.1"/>
    <property type="molecule type" value="Genomic_DNA"/>
</dbReference>
<dbReference type="Proteomes" id="UP000002524">
    <property type="component" value="Chromosome 1"/>
</dbReference>
<proteinExistence type="inferred from homology"/>
<evidence type="ECO:0000256" key="2">
    <source>
        <dbReference type="ARBA" id="ARBA00022723"/>
    </source>
</evidence>
<dbReference type="InterPro" id="IPR034613">
    <property type="entry name" value="Muconate_cycloisomerase_anti"/>
</dbReference>
<dbReference type="SFLD" id="SFLDS00001">
    <property type="entry name" value="Enolase"/>
    <property type="match status" value="1"/>
</dbReference>
<protein>
    <submittedName>
        <fullName evidence="5">Chloromuconate cycloisomerase, putative</fullName>
    </submittedName>
</protein>
<keyword evidence="3" id="KW-0413">Isomerase</keyword>
<dbReference type="PATRIC" id="fig|243230.17.peg.2083"/>
<dbReference type="GO" id="GO:0006518">
    <property type="term" value="P:peptide metabolic process"/>
    <property type="evidence" value="ECO:0000318"/>
    <property type="project" value="GO_Central"/>
</dbReference>
<keyword evidence="2" id="KW-0479">Metal-binding</keyword>
<dbReference type="EnsemblBacteria" id="AAF11422">
    <property type="protein sequence ID" value="AAF11422"/>
    <property type="gene ID" value="DR_1871"/>
</dbReference>
<dbReference type="SUPFAM" id="SSF51604">
    <property type="entry name" value="Enolase C-terminal domain-like"/>
    <property type="match status" value="1"/>
</dbReference>
<accession>Q9RT94</accession>
<dbReference type="InParanoid" id="Q9RT94"/>
<gene>
    <name evidence="5" type="ordered locus">DR_1871</name>
</gene>
<evidence type="ECO:0000259" key="4">
    <source>
        <dbReference type="SMART" id="SM00922"/>
    </source>
</evidence>
<dbReference type="GO" id="GO:0046872">
    <property type="term" value="F:metal ion binding"/>
    <property type="evidence" value="ECO:0007669"/>
    <property type="project" value="UniProtKB-KW"/>
</dbReference>